<feature type="signal peptide" evidence="2">
    <location>
        <begin position="1"/>
        <end position="19"/>
    </location>
</feature>
<proteinExistence type="predicted"/>
<feature type="domain" description="Flavodoxin-like" evidence="3">
    <location>
        <begin position="406"/>
        <end position="549"/>
    </location>
</feature>
<reference evidence="5" key="2">
    <citation type="submission" date="2021-04" db="EMBL/GenBank/DDBJ databases">
        <authorList>
            <person name="Gilroy R."/>
        </authorList>
    </citation>
    <scope>NUCLEOTIDE SEQUENCE</scope>
    <source>
        <strain evidence="5">CHK186-1790</strain>
    </source>
</reference>
<comment type="caution">
    <text evidence="5">The sequence shown here is derived from an EMBL/GenBank/DDBJ whole genome shotgun (WGS) entry which is preliminary data.</text>
</comment>
<evidence type="ECO:0000313" key="5">
    <source>
        <dbReference type="EMBL" id="HJC40230.1"/>
    </source>
</evidence>
<dbReference type="NCBIfam" id="NF005389">
    <property type="entry name" value="PRK06934.1"/>
    <property type="match status" value="1"/>
</dbReference>
<dbReference type="PROSITE" id="PS50902">
    <property type="entry name" value="FLAVODOXIN_LIKE"/>
    <property type="match status" value="1"/>
</dbReference>
<accession>A0A9D2T050</accession>
<protein>
    <submittedName>
        <fullName evidence="5">Flavodoxin</fullName>
    </submittedName>
</protein>
<dbReference type="AlphaFoldDB" id="A0A9D2T050"/>
<evidence type="ECO:0000313" key="6">
    <source>
        <dbReference type="Proteomes" id="UP000823882"/>
    </source>
</evidence>
<evidence type="ECO:0000259" key="3">
    <source>
        <dbReference type="PROSITE" id="PS50902"/>
    </source>
</evidence>
<dbReference type="Pfam" id="PF00395">
    <property type="entry name" value="SLH"/>
    <property type="match status" value="3"/>
</dbReference>
<evidence type="ECO:0000256" key="2">
    <source>
        <dbReference type="SAM" id="SignalP"/>
    </source>
</evidence>
<feature type="non-terminal residue" evidence="5">
    <location>
        <position position="1"/>
    </location>
</feature>
<dbReference type="SUPFAM" id="SSF52218">
    <property type="entry name" value="Flavoproteins"/>
    <property type="match status" value="2"/>
</dbReference>
<dbReference type="InterPro" id="IPR008254">
    <property type="entry name" value="Flavodoxin/NO_synth"/>
</dbReference>
<feature type="chain" id="PRO_5039219830" evidence="2">
    <location>
        <begin position="20"/>
        <end position="554"/>
    </location>
</feature>
<dbReference type="GO" id="GO:0010181">
    <property type="term" value="F:FMN binding"/>
    <property type="evidence" value="ECO:0007669"/>
    <property type="project" value="InterPro"/>
</dbReference>
<dbReference type="Gene3D" id="3.40.50.360">
    <property type="match status" value="2"/>
</dbReference>
<name>A0A9D2T050_9FIRM</name>
<feature type="domain" description="SLH" evidence="4">
    <location>
        <begin position="22"/>
        <end position="85"/>
    </location>
</feature>
<feature type="domain" description="SLH" evidence="4">
    <location>
        <begin position="86"/>
        <end position="142"/>
    </location>
</feature>
<reference evidence="5" key="1">
    <citation type="journal article" date="2021" name="PeerJ">
        <title>Extensive microbial diversity within the chicken gut microbiome revealed by metagenomics and culture.</title>
        <authorList>
            <person name="Gilroy R."/>
            <person name="Ravi A."/>
            <person name="Getino M."/>
            <person name="Pursley I."/>
            <person name="Horton D.L."/>
            <person name="Alikhan N.F."/>
            <person name="Baker D."/>
            <person name="Gharbi K."/>
            <person name="Hall N."/>
            <person name="Watson M."/>
            <person name="Adriaenssens E.M."/>
            <person name="Foster-Nyarko E."/>
            <person name="Jarju S."/>
            <person name="Secka A."/>
            <person name="Antonio M."/>
            <person name="Oren A."/>
            <person name="Chaudhuri R.R."/>
            <person name="La Ragione R."/>
            <person name="Hildebrand F."/>
            <person name="Pallen M.J."/>
        </authorList>
    </citation>
    <scope>NUCLEOTIDE SEQUENCE</scope>
    <source>
        <strain evidence="5">CHK186-1790</strain>
    </source>
</reference>
<dbReference type="GO" id="GO:0016651">
    <property type="term" value="F:oxidoreductase activity, acting on NAD(P)H"/>
    <property type="evidence" value="ECO:0007669"/>
    <property type="project" value="UniProtKB-ARBA"/>
</dbReference>
<evidence type="ECO:0000256" key="1">
    <source>
        <dbReference type="ARBA" id="ARBA00022737"/>
    </source>
</evidence>
<dbReference type="EMBL" id="DWWJ01000028">
    <property type="protein sequence ID" value="HJC40230.1"/>
    <property type="molecule type" value="Genomic_DNA"/>
</dbReference>
<organism evidence="5 6">
    <name type="scientific">Candidatus Intestinimonas pullistercoris</name>
    <dbReference type="NCBI Taxonomy" id="2838623"/>
    <lineage>
        <taxon>Bacteria</taxon>
        <taxon>Bacillati</taxon>
        <taxon>Bacillota</taxon>
        <taxon>Clostridia</taxon>
        <taxon>Eubacteriales</taxon>
        <taxon>Intestinimonas</taxon>
    </lineage>
</organism>
<dbReference type="Pfam" id="PF12682">
    <property type="entry name" value="Flavodoxin_4"/>
    <property type="match status" value="2"/>
</dbReference>
<sequence>ISLALAAAVGLSLAISAFAAVGDTGFSDVDAGSWYADAVGYVRDNGLMSGTSDTTFSPDDTMTRAMLATVLYRMAGSPAVSGTRSFLDVPAGAWYEDAALWAAQDGIISGYGSGLFGSNDPVTREQIAVILWRYAGSPSAADSQDFADEADISGWAAQAVDWARTNGIINGRAGNRFEPGISATRAEVATILSNYAQTEQEGPSGSEERNILVAYFSVPETDGADAVASASRVVENGQVMGNVEFIAQAIQEETGGDLFAIETVQTYPGTHEELLAFAAAEGEANARPELSTHLDDLDEYDVIFLGYPIWNADLPMPMYTFLDTYDLSGKTIIPFTAHGGSGFAGTIRTLAAEELGAQVESNGFSVSRNSVAGARDDVTAWVAELGYTQSQPQTPDQPDSAAGNSVLVAYFSQTGNTEEVAQLIAEQTGGDLAEIQRAEPYEDLQTEAQAEIDNGTQPEITVDVDSLDGYEVIFIGYPIWWDEAPAMISTFLASYDFDGKIVAPLCTSAYSLIDNSLHIFEEQIPNATLADGLTANSLSDVAHWVDEVLALQAA</sequence>
<feature type="domain" description="SLH" evidence="4">
    <location>
        <begin position="143"/>
        <end position="206"/>
    </location>
</feature>
<dbReference type="InterPro" id="IPR001119">
    <property type="entry name" value="SLH_dom"/>
</dbReference>
<dbReference type="PANTHER" id="PTHR39201:SF1">
    <property type="entry name" value="FLAVODOXIN-LIKE DOMAIN-CONTAINING PROTEIN"/>
    <property type="match status" value="1"/>
</dbReference>
<dbReference type="PROSITE" id="PS51272">
    <property type="entry name" value="SLH"/>
    <property type="match status" value="3"/>
</dbReference>
<dbReference type="PANTHER" id="PTHR39201">
    <property type="entry name" value="EXPORTED PROTEIN-RELATED"/>
    <property type="match status" value="1"/>
</dbReference>
<dbReference type="InterPro" id="IPR029039">
    <property type="entry name" value="Flavoprotein-like_sf"/>
</dbReference>
<evidence type="ECO:0000259" key="4">
    <source>
        <dbReference type="PROSITE" id="PS51272"/>
    </source>
</evidence>
<keyword evidence="2" id="KW-0732">Signal</keyword>
<dbReference type="Proteomes" id="UP000823882">
    <property type="component" value="Unassembled WGS sequence"/>
</dbReference>
<gene>
    <name evidence="5" type="ORF">H9701_01575</name>
</gene>
<keyword evidence="1" id="KW-0677">Repeat</keyword>